<name>A0AAW3ZNZ0_9GAMM</name>
<organism evidence="8 9">
    <name type="scientific">Pseudomarimonas arenosa</name>
    <dbReference type="NCBI Taxonomy" id="2774145"/>
    <lineage>
        <taxon>Bacteria</taxon>
        <taxon>Pseudomonadati</taxon>
        <taxon>Pseudomonadota</taxon>
        <taxon>Gammaproteobacteria</taxon>
        <taxon>Lysobacterales</taxon>
        <taxon>Lysobacteraceae</taxon>
        <taxon>Pseudomarimonas</taxon>
    </lineage>
</organism>
<dbReference type="GO" id="GO:0016020">
    <property type="term" value="C:membrane"/>
    <property type="evidence" value="ECO:0007669"/>
    <property type="project" value="UniProtKB-SubCell"/>
</dbReference>
<comment type="caution">
    <text evidence="8">The sequence shown here is derived from an EMBL/GenBank/DDBJ whole genome shotgun (WGS) entry which is preliminary data.</text>
</comment>
<dbReference type="AlphaFoldDB" id="A0AAW3ZNZ0"/>
<dbReference type="GO" id="GO:0008233">
    <property type="term" value="F:peptidase activity"/>
    <property type="evidence" value="ECO:0007669"/>
    <property type="project" value="UniProtKB-KW"/>
</dbReference>
<dbReference type="NCBIfam" id="TIGR01932">
    <property type="entry name" value="hflC"/>
    <property type="match status" value="1"/>
</dbReference>
<dbReference type="InterPro" id="IPR036013">
    <property type="entry name" value="Band_7/SPFH_dom_sf"/>
</dbReference>
<evidence type="ECO:0000256" key="6">
    <source>
        <dbReference type="PIRNR" id="PIRNR005651"/>
    </source>
</evidence>
<accession>A0AAW3ZNZ0</accession>
<gene>
    <name evidence="8" type="primary">hflC</name>
    <name evidence="8" type="ORF">IFO71_15960</name>
</gene>
<proteinExistence type="inferred from homology"/>
<dbReference type="RefSeq" id="WP_192030659.1">
    <property type="nucleotide sequence ID" value="NZ_JACYTR010000044.1"/>
</dbReference>
<evidence type="ECO:0000256" key="2">
    <source>
        <dbReference type="ARBA" id="ARBA00007862"/>
    </source>
</evidence>
<keyword evidence="5" id="KW-0472">Membrane</keyword>
<sequence length="290" mass="33294">MRAMLPILLIVVAFLGMDSVYQIRESEVGLRFQFGRIVESDIKPGIHFKLPLVQNVLKFDRRILSLDGEPERYLTSEKKDVNVDFFVKWRIADVRKFYQATAGMEVNAMQRMSPIVKEAIRNEINQRPLKDVVAGERNNLAEQFVSVANRSAESLGVQIVDVRIKRIDLPEDSLVVGSVFDRMRAERFRVANELRAEGVEQSETIRSNADRQRAVIIAEAERDAQRLRGEGDATAAEIYAKAYEQRAEFYAFYRSLEAYRNSFSDGQGVLVLDKNSDFLRYFEQSSAPRR</sequence>
<evidence type="ECO:0000256" key="4">
    <source>
        <dbReference type="ARBA" id="ARBA00022989"/>
    </source>
</evidence>
<dbReference type="GO" id="GO:0006508">
    <property type="term" value="P:proteolysis"/>
    <property type="evidence" value="ECO:0007669"/>
    <property type="project" value="UniProtKB-KW"/>
</dbReference>
<evidence type="ECO:0000313" key="9">
    <source>
        <dbReference type="Proteomes" id="UP000613768"/>
    </source>
</evidence>
<keyword evidence="9" id="KW-1185">Reference proteome</keyword>
<dbReference type="PANTHER" id="PTHR42911">
    <property type="entry name" value="MODULATOR OF FTSH PROTEASE HFLC"/>
    <property type="match status" value="1"/>
</dbReference>
<comment type="similarity">
    <text evidence="2 6">Belongs to the band 7/mec-2 family. HflC subfamily.</text>
</comment>
<dbReference type="EMBL" id="JACYTR010000044">
    <property type="protein sequence ID" value="MBD8527239.1"/>
    <property type="molecule type" value="Genomic_DNA"/>
</dbReference>
<keyword evidence="4" id="KW-1133">Transmembrane helix</keyword>
<evidence type="ECO:0000256" key="3">
    <source>
        <dbReference type="ARBA" id="ARBA00022692"/>
    </source>
</evidence>
<dbReference type="PANTHER" id="PTHR42911:SF1">
    <property type="entry name" value="MODULATOR OF FTSH PROTEASE HFLC"/>
    <property type="match status" value="1"/>
</dbReference>
<dbReference type="CDD" id="cd03405">
    <property type="entry name" value="SPFH_HflC"/>
    <property type="match status" value="1"/>
</dbReference>
<evidence type="ECO:0000313" key="8">
    <source>
        <dbReference type="EMBL" id="MBD8527239.1"/>
    </source>
</evidence>
<evidence type="ECO:0000259" key="7">
    <source>
        <dbReference type="SMART" id="SM00244"/>
    </source>
</evidence>
<comment type="function">
    <text evidence="6">HflC and HflK could regulate a protease.</text>
</comment>
<keyword evidence="8" id="KW-0645">Protease</keyword>
<dbReference type="InterPro" id="IPR001107">
    <property type="entry name" value="Band_7"/>
</dbReference>
<reference evidence="8 9" key="1">
    <citation type="submission" date="2020-09" db="EMBL/GenBank/DDBJ databases">
        <title>Pseudoxanthomonas sp. CAU 1598 isolated from sand of Yaerae Beach.</title>
        <authorList>
            <person name="Kim W."/>
        </authorList>
    </citation>
    <scope>NUCLEOTIDE SEQUENCE [LARGE SCALE GENOMIC DNA]</scope>
    <source>
        <strain evidence="8 9">CAU 1598</strain>
    </source>
</reference>
<dbReference type="SUPFAM" id="SSF117892">
    <property type="entry name" value="Band 7/SPFH domain"/>
    <property type="match status" value="1"/>
</dbReference>
<evidence type="ECO:0000256" key="5">
    <source>
        <dbReference type="ARBA" id="ARBA00023136"/>
    </source>
</evidence>
<dbReference type="SMART" id="SM00244">
    <property type="entry name" value="PHB"/>
    <property type="match status" value="1"/>
</dbReference>
<dbReference type="Gene3D" id="3.30.479.30">
    <property type="entry name" value="Band 7 domain"/>
    <property type="match status" value="1"/>
</dbReference>
<protein>
    <recommendedName>
        <fullName evidence="6">Protein HflC</fullName>
    </recommendedName>
</protein>
<feature type="domain" description="Band 7" evidence="7">
    <location>
        <begin position="18"/>
        <end position="183"/>
    </location>
</feature>
<dbReference type="InterPro" id="IPR010200">
    <property type="entry name" value="HflC"/>
</dbReference>
<keyword evidence="8" id="KW-0378">Hydrolase</keyword>
<comment type="subcellular location">
    <subcellularLocation>
        <location evidence="1">Membrane</location>
        <topology evidence="1">Single-pass membrane protein</topology>
    </subcellularLocation>
</comment>
<dbReference type="Proteomes" id="UP000613768">
    <property type="component" value="Unassembled WGS sequence"/>
</dbReference>
<dbReference type="PIRSF" id="PIRSF005651">
    <property type="entry name" value="HflC"/>
    <property type="match status" value="1"/>
</dbReference>
<keyword evidence="3" id="KW-0812">Transmembrane</keyword>
<dbReference type="Pfam" id="PF01145">
    <property type="entry name" value="Band_7"/>
    <property type="match status" value="1"/>
</dbReference>
<evidence type="ECO:0000256" key="1">
    <source>
        <dbReference type="ARBA" id="ARBA00004167"/>
    </source>
</evidence>